<dbReference type="AlphaFoldDB" id="A0A7J6GLN1"/>
<dbReference type="EMBL" id="JAATIP010000051">
    <property type="protein sequence ID" value="KAF4383834.1"/>
    <property type="molecule type" value="Genomic_DNA"/>
</dbReference>
<dbReference type="Pfam" id="PF14392">
    <property type="entry name" value="zf-CCHC_4"/>
    <property type="match status" value="1"/>
</dbReference>
<organism evidence="3 4">
    <name type="scientific">Cannabis sativa</name>
    <name type="common">Hemp</name>
    <name type="synonym">Marijuana</name>
    <dbReference type="NCBI Taxonomy" id="3483"/>
    <lineage>
        <taxon>Eukaryota</taxon>
        <taxon>Viridiplantae</taxon>
        <taxon>Streptophyta</taxon>
        <taxon>Embryophyta</taxon>
        <taxon>Tracheophyta</taxon>
        <taxon>Spermatophyta</taxon>
        <taxon>Magnoliopsida</taxon>
        <taxon>eudicotyledons</taxon>
        <taxon>Gunneridae</taxon>
        <taxon>Pentapetalae</taxon>
        <taxon>rosids</taxon>
        <taxon>fabids</taxon>
        <taxon>Rosales</taxon>
        <taxon>Cannabaceae</taxon>
        <taxon>Cannabis</taxon>
    </lineage>
</organism>
<name>A0A7J6GLN1_CANSA</name>
<comment type="caution">
    <text evidence="3">The sequence shown here is derived from an EMBL/GenBank/DDBJ whole genome shotgun (WGS) entry which is preliminary data.</text>
</comment>
<accession>A0A7J6GLN1</accession>
<evidence type="ECO:0000256" key="1">
    <source>
        <dbReference type="SAM" id="MobiDB-lite"/>
    </source>
</evidence>
<gene>
    <name evidence="3" type="ORF">F8388_023526</name>
</gene>
<proteinExistence type="predicted"/>
<dbReference type="InterPro" id="IPR025836">
    <property type="entry name" value="Zn_knuckle_CX2CX4HX4C"/>
</dbReference>
<feature type="region of interest" description="Disordered" evidence="1">
    <location>
        <begin position="75"/>
        <end position="105"/>
    </location>
</feature>
<dbReference type="Proteomes" id="UP000525078">
    <property type="component" value="Unassembled WGS sequence"/>
</dbReference>
<evidence type="ECO:0000313" key="4">
    <source>
        <dbReference type="Proteomes" id="UP000525078"/>
    </source>
</evidence>
<protein>
    <recommendedName>
        <fullName evidence="2">Zinc knuckle CX2CX4HX4C domain-containing protein</fullName>
    </recommendedName>
</protein>
<reference evidence="3 4" key="1">
    <citation type="journal article" date="2020" name="bioRxiv">
        <title>Sequence and annotation of 42 cannabis genomes reveals extensive copy number variation in cannabinoid synthesis and pathogen resistance genes.</title>
        <authorList>
            <person name="Mckernan K.J."/>
            <person name="Helbert Y."/>
            <person name="Kane L.T."/>
            <person name="Ebling H."/>
            <person name="Zhang L."/>
            <person name="Liu B."/>
            <person name="Eaton Z."/>
            <person name="Mclaughlin S."/>
            <person name="Kingan S."/>
            <person name="Baybayan P."/>
            <person name="Concepcion G."/>
            <person name="Jordan M."/>
            <person name="Riva A."/>
            <person name="Barbazuk W."/>
            <person name="Harkins T."/>
        </authorList>
    </citation>
    <scope>NUCLEOTIDE SEQUENCE [LARGE SCALE GENOMIC DNA]</scope>
    <source>
        <strain evidence="4">cv. Jamaican Lion 4</strain>
        <tissue evidence="3">Leaf</tissue>
    </source>
</reference>
<evidence type="ECO:0000313" key="3">
    <source>
        <dbReference type="EMBL" id="KAF4383834.1"/>
    </source>
</evidence>
<feature type="domain" description="Zinc knuckle CX2CX4HX4C" evidence="2">
    <location>
        <begin position="1"/>
        <end position="38"/>
    </location>
</feature>
<feature type="compositionally biased region" description="Polar residues" evidence="1">
    <location>
        <begin position="77"/>
        <end position="105"/>
    </location>
</feature>
<sequence length="160" mass="17826">MKFKKRDGSSFYANFRYENVPTFYFICGLMGHSERFCPRLFDTPEHLIVKPYSLHMKATPRRHQNFKESPYLRSGKAGSSSFPGVNANGSANSSPGVNTNGLGSNGMDTNRANFMGLASPKFSQSRNKNKGVIAYSNQGDDVDEVAFLVSRMGKKSYMQL</sequence>
<evidence type="ECO:0000259" key="2">
    <source>
        <dbReference type="Pfam" id="PF14392"/>
    </source>
</evidence>